<accession>A0A1G5KFW8</accession>
<dbReference type="EMBL" id="FMUT01000009">
    <property type="protein sequence ID" value="SCY99466.1"/>
    <property type="molecule type" value="Genomic_DNA"/>
</dbReference>
<sequence>MKSINDIRRENLRDIINRDFDGRQVRLAERLEINANVISRWLKPATDKNHKTIGDSVARKLEVAANKPKFWLDRDHMMAMAAGAEAVQEETEVGAIVASNLELWMSNNRELSSQAKVGAAAGVGQSTVNRVLSREGNITINSLEAIAGAFGRRGYELLLKPKDPTLINYDRSQYAQLPAEDKAKIESFIEFVMQQARI</sequence>
<dbReference type="CDD" id="cd00093">
    <property type="entry name" value="HTH_XRE"/>
    <property type="match status" value="1"/>
</dbReference>
<dbReference type="Gene3D" id="1.10.260.40">
    <property type="entry name" value="lambda repressor-like DNA-binding domains"/>
    <property type="match status" value="1"/>
</dbReference>
<dbReference type="PROSITE" id="PS50943">
    <property type="entry name" value="HTH_CROC1"/>
    <property type="match status" value="1"/>
</dbReference>
<evidence type="ECO:0000313" key="3">
    <source>
        <dbReference type="Proteomes" id="UP000183031"/>
    </source>
</evidence>
<evidence type="ECO:0000313" key="2">
    <source>
        <dbReference type="EMBL" id="SCY99466.1"/>
    </source>
</evidence>
<proteinExistence type="predicted"/>
<dbReference type="RefSeq" id="WP_033632339.1">
    <property type="nucleotide sequence ID" value="NZ_CBCSIN010000007.1"/>
</dbReference>
<name>A0A1G5KFW8_9GAMM</name>
<dbReference type="SUPFAM" id="SSF47413">
    <property type="entry name" value="lambda repressor-like DNA-binding domains"/>
    <property type="match status" value="1"/>
</dbReference>
<dbReference type="Pfam" id="PF01381">
    <property type="entry name" value="HTH_3"/>
    <property type="match status" value="1"/>
</dbReference>
<dbReference type="InterPro" id="IPR001387">
    <property type="entry name" value="Cro/C1-type_HTH"/>
</dbReference>
<keyword evidence="3" id="KW-1185">Reference proteome</keyword>
<dbReference type="SMART" id="SM00530">
    <property type="entry name" value="HTH_XRE"/>
    <property type="match status" value="1"/>
</dbReference>
<evidence type="ECO:0000259" key="1">
    <source>
        <dbReference type="PROSITE" id="PS50943"/>
    </source>
</evidence>
<gene>
    <name evidence="2" type="ORF">SAMN02927935_03375</name>
</gene>
<comment type="caution">
    <text evidence="2">The sequence shown here is derived from an EMBL/GenBank/DDBJ whole genome shotgun (WGS) entry which is preliminary data.</text>
</comment>
<dbReference type="InterPro" id="IPR010982">
    <property type="entry name" value="Lambda_DNA-bd_dom_sf"/>
</dbReference>
<reference evidence="2 3" key="1">
    <citation type="submission" date="2016-10" db="EMBL/GenBank/DDBJ databases">
        <authorList>
            <person name="Varghese N."/>
            <person name="Submissions S."/>
        </authorList>
    </citation>
    <scope>NUCLEOTIDE SEQUENCE [LARGE SCALE GENOMIC DNA]</scope>
    <source>
        <strain evidence="2 3">CGMCC 1.6853</strain>
    </source>
</reference>
<dbReference type="Proteomes" id="UP000183031">
    <property type="component" value="Unassembled WGS sequence"/>
</dbReference>
<feature type="domain" description="HTH cro/C1-type" evidence="1">
    <location>
        <begin position="113"/>
        <end position="157"/>
    </location>
</feature>
<protein>
    <submittedName>
        <fullName evidence="2">Helix-turn-helix</fullName>
    </submittedName>
</protein>
<organism evidence="2 3">
    <name type="scientific">Serratia nematodiphila</name>
    <dbReference type="NCBI Taxonomy" id="458197"/>
    <lineage>
        <taxon>Bacteria</taxon>
        <taxon>Pseudomonadati</taxon>
        <taxon>Pseudomonadota</taxon>
        <taxon>Gammaproteobacteria</taxon>
        <taxon>Enterobacterales</taxon>
        <taxon>Yersiniaceae</taxon>
        <taxon>Serratia</taxon>
    </lineage>
</organism>